<keyword evidence="1" id="KW-0540">Nuclease</keyword>
<dbReference type="RefSeq" id="WP_112058318.1">
    <property type="nucleotide sequence ID" value="NZ_UAWL01000006.1"/>
</dbReference>
<dbReference type="AlphaFoldDB" id="A0A2X3B8A3"/>
<keyword evidence="1" id="KW-0378">Hydrolase</keyword>
<name>A0A2X3B8A3_9HELI</name>
<organism evidence="1 2">
    <name type="scientific">Helicobacter fennelliae</name>
    <dbReference type="NCBI Taxonomy" id="215"/>
    <lineage>
        <taxon>Bacteria</taxon>
        <taxon>Pseudomonadati</taxon>
        <taxon>Campylobacterota</taxon>
        <taxon>Epsilonproteobacteria</taxon>
        <taxon>Campylobacterales</taxon>
        <taxon>Helicobacteraceae</taxon>
        <taxon>Helicobacter</taxon>
    </lineage>
</organism>
<sequence>MKIEQVKTAFKIADVEFVEGSTKLNFNYLKDLKDENGKALSQKILRENVARVYLIVVDGEIKKIGGSGATGGIKSTLEIYRDGGVKGRPSIRSFGVWYFLYHTILQGKKIEFYMIYQENFEKEVKGLFGLKKVKNVSISYKFIEQCCVEDYLSVESEHPEWNVQEQGADWPLEIKNSHAQLQANAQSREKKIKRKEVRLNK</sequence>
<dbReference type="GO" id="GO:0004519">
    <property type="term" value="F:endonuclease activity"/>
    <property type="evidence" value="ECO:0007669"/>
    <property type="project" value="UniProtKB-KW"/>
</dbReference>
<dbReference type="EMBL" id="UAWL01000006">
    <property type="protein sequence ID" value="SQB97967.1"/>
    <property type="molecule type" value="Genomic_DNA"/>
</dbReference>
<evidence type="ECO:0000313" key="1">
    <source>
        <dbReference type="EMBL" id="SQB97967.1"/>
    </source>
</evidence>
<keyword evidence="1" id="KW-0255">Endonuclease</keyword>
<protein>
    <submittedName>
        <fullName evidence="1">Type II restriction endonuclease</fullName>
    </submittedName>
</protein>
<dbReference type="REBASE" id="431810">
    <property type="entry name" value="Hfe13102ORF414P"/>
</dbReference>
<accession>A0A2X3B8A3</accession>
<dbReference type="Proteomes" id="UP000250166">
    <property type="component" value="Unassembled WGS sequence"/>
</dbReference>
<reference evidence="1 2" key="1">
    <citation type="submission" date="2018-06" db="EMBL/GenBank/DDBJ databases">
        <authorList>
            <consortium name="Pathogen Informatics"/>
            <person name="Doyle S."/>
        </authorList>
    </citation>
    <scope>NUCLEOTIDE SEQUENCE [LARGE SCALE GENOMIC DNA]</scope>
    <source>
        <strain evidence="1 2">NCTC13102</strain>
    </source>
</reference>
<gene>
    <name evidence="1" type="ORF">NCTC13102_00414</name>
</gene>
<evidence type="ECO:0000313" key="2">
    <source>
        <dbReference type="Proteomes" id="UP000250166"/>
    </source>
</evidence>
<dbReference type="Gene3D" id="3.40.1440.50">
    <property type="match status" value="1"/>
</dbReference>
<proteinExistence type="predicted"/>